<dbReference type="OrthoDB" id="5399006at2759"/>
<dbReference type="PANTHER" id="PTHR43431:SF7">
    <property type="entry name" value="OXIDOREDUCTASE, SHORT CHAIN DEHYDROGENASE_REDUCTASE FAMILY (AFU_ORTHOLOGUE AFUA_5G14000)"/>
    <property type="match status" value="1"/>
</dbReference>
<dbReference type="GeneID" id="19973731"/>
<protein>
    <recommendedName>
        <fullName evidence="3">Short-chain dehydrogenase/reductase SDR</fullName>
    </recommendedName>
</protein>
<evidence type="ECO:0000313" key="2">
    <source>
        <dbReference type="Proteomes" id="UP000030752"/>
    </source>
</evidence>
<evidence type="ECO:0008006" key="3">
    <source>
        <dbReference type="Google" id="ProtNLM"/>
    </source>
</evidence>
<dbReference type="EMBL" id="KB822722">
    <property type="protein sequence ID" value="ETN38357.1"/>
    <property type="molecule type" value="Genomic_DNA"/>
</dbReference>
<sequence>MAPSGLAILLGAGPTTGAGIARVLASPSHGNLAVALLSRTGSASLADDISKTSEGGTLKAFQTDTTRKSLDAAFADIRKWSASLDAPADLKLKLAIFNIKHSHKTPFLSEDPNAFSESLETYVTGAMNFSQLALRWMIEQYPAHTPEESPLQKRGTLVFTGTLGSLRTNTGFGAYGAGRAGVRMLAQSLAREFSSQGVHVVHAIANGGITDKYHDWHGGEEGKGKGEDAEKVMRGEKIRAESVGKLYLNMMEAESDLWVHELDMRPAAEKF</sequence>
<dbReference type="HOGENOM" id="CLU_010194_17_0_1"/>
<proteinExistence type="predicted"/>
<dbReference type="InterPro" id="IPR036291">
    <property type="entry name" value="NAD(P)-bd_dom_sf"/>
</dbReference>
<dbReference type="InterPro" id="IPR002347">
    <property type="entry name" value="SDR_fam"/>
</dbReference>
<accession>W2RPG3</accession>
<dbReference type="Gene3D" id="3.40.50.720">
    <property type="entry name" value="NAD(P)-binding Rossmann-like Domain"/>
    <property type="match status" value="1"/>
</dbReference>
<reference evidence="1 2" key="1">
    <citation type="submission" date="2013-03" db="EMBL/GenBank/DDBJ databases">
        <title>The Genome Sequence of Phialophora europaea CBS 101466.</title>
        <authorList>
            <consortium name="The Broad Institute Genomics Platform"/>
            <person name="Cuomo C."/>
            <person name="de Hoog S."/>
            <person name="Gorbushina A."/>
            <person name="Walker B."/>
            <person name="Young S.K."/>
            <person name="Zeng Q."/>
            <person name="Gargeya S."/>
            <person name="Fitzgerald M."/>
            <person name="Haas B."/>
            <person name="Abouelleil A."/>
            <person name="Allen A.W."/>
            <person name="Alvarado L."/>
            <person name="Arachchi H.M."/>
            <person name="Berlin A.M."/>
            <person name="Chapman S.B."/>
            <person name="Gainer-Dewar J."/>
            <person name="Goldberg J."/>
            <person name="Griggs A."/>
            <person name="Gujja S."/>
            <person name="Hansen M."/>
            <person name="Howarth C."/>
            <person name="Imamovic A."/>
            <person name="Ireland A."/>
            <person name="Larimer J."/>
            <person name="McCowan C."/>
            <person name="Murphy C."/>
            <person name="Pearson M."/>
            <person name="Poon T.W."/>
            <person name="Priest M."/>
            <person name="Roberts A."/>
            <person name="Saif S."/>
            <person name="Shea T."/>
            <person name="Sisk P."/>
            <person name="Sykes S."/>
            <person name="Wortman J."/>
            <person name="Nusbaum C."/>
            <person name="Birren B."/>
        </authorList>
    </citation>
    <scope>NUCLEOTIDE SEQUENCE [LARGE SCALE GENOMIC DNA]</scope>
    <source>
        <strain evidence="1 2">CBS 101466</strain>
    </source>
</reference>
<keyword evidence="2" id="KW-1185">Reference proteome</keyword>
<organism evidence="1 2">
    <name type="scientific">Cyphellophora europaea (strain CBS 101466)</name>
    <name type="common">Phialophora europaea</name>
    <dbReference type="NCBI Taxonomy" id="1220924"/>
    <lineage>
        <taxon>Eukaryota</taxon>
        <taxon>Fungi</taxon>
        <taxon>Dikarya</taxon>
        <taxon>Ascomycota</taxon>
        <taxon>Pezizomycotina</taxon>
        <taxon>Eurotiomycetes</taxon>
        <taxon>Chaetothyriomycetidae</taxon>
        <taxon>Chaetothyriales</taxon>
        <taxon>Cyphellophoraceae</taxon>
        <taxon>Cyphellophora</taxon>
    </lineage>
</organism>
<dbReference type="STRING" id="1220924.W2RPG3"/>
<dbReference type="RefSeq" id="XP_008718946.1">
    <property type="nucleotide sequence ID" value="XM_008720724.1"/>
</dbReference>
<dbReference type="InParanoid" id="W2RPG3"/>
<dbReference type="eggNOG" id="KOG1014">
    <property type="taxonomic scope" value="Eukaryota"/>
</dbReference>
<name>W2RPG3_CYPE1</name>
<dbReference type="Proteomes" id="UP000030752">
    <property type="component" value="Unassembled WGS sequence"/>
</dbReference>
<evidence type="ECO:0000313" key="1">
    <source>
        <dbReference type="EMBL" id="ETN38357.1"/>
    </source>
</evidence>
<dbReference type="PANTHER" id="PTHR43431">
    <property type="entry name" value="OXIDOREDUCTASE, SHORT CHAIN DEHYDROGENASE/REDUCTASE FAMILY (AFU_ORTHOLOGUE AFUA_5G14000)"/>
    <property type="match status" value="1"/>
</dbReference>
<dbReference type="SUPFAM" id="SSF51735">
    <property type="entry name" value="NAD(P)-binding Rossmann-fold domains"/>
    <property type="match status" value="1"/>
</dbReference>
<gene>
    <name evidence="1" type="ORF">HMPREF1541_06392</name>
</gene>
<dbReference type="VEuPathDB" id="FungiDB:HMPREF1541_06392"/>
<dbReference type="AlphaFoldDB" id="W2RPG3"/>
<dbReference type="Pfam" id="PF00106">
    <property type="entry name" value="adh_short"/>
    <property type="match status" value="1"/>
</dbReference>